<evidence type="ECO:0000313" key="2">
    <source>
        <dbReference type="Proteomes" id="UP000035444"/>
    </source>
</evidence>
<dbReference type="EMBL" id="LAQL01000069">
    <property type="protein sequence ID" value="KLN58831.1"/>
    <property type="molecule type" value="Genomic_DNA"/>
</dbReference>
<protein>
    <submittedName>
        <fullName evidence="1">Uncharacterized protein</fullName>
    </submittedName>
</protein>
<proteinExistence type="predicted"/>
<dbReference type="RefSeq" id="WP_047766198.1">
    <property type="nucleotide sequence ID" value="NZ_LAQL01000069.1"/>
</dbReference>
<keyword evidence="2" id="KW-1185">Reference proteome</keyword>
<organism evidence="1 2">
    <name type="scientific">Kiloniella spongiae</name>
    <dbReference type="NCBI Taxonomy" id="1489064"/>
    <lineage>
        <taxon>Bacteria</taxon>
        <taxon>Pseudomonadati</taxon>
        <taxon>Pseudomonadota</taxon>
        <taxon>Alphaproteobacteria</taxon>
        <taxon>Rhodospirillales</taxon>
        <taxon>Kiloniellaceae</taxon>
        <taxon>Kiloniella</taxon>
    </lineage>
</organism>
<dbReference type="AlphaFoldDB" id="A0A0H2M9I5"/>
<feature type="non-terminal residue" evidence="1">
    <location>
        <position position="1"/>
    </location>
</feature>
<accession>A0A0H2M9I5</accession>
<gene>
    <name evidence="1" type="ORF">WH96_20930</name>
</gene>
<sequence length="142" mass="15000">YIQAQGKIKDMEVDVATFKHNGQSLIAVATPKPIHISDLIPEIGKTSLDDVSFDNMTYVWAPKGIAKSQLNTATNVPPMIAAVAQKAGQVIDVKEGLNVLGQLGIAQSGELGKLLSMANLYKNSLPLSGSLNPAVFQKGNTA</sequence>
<reference evidence="1 2" key="1">
    <citation type="submission" date="2015-03" db="EMBL/GenBank/DDBJ databases">
        <title>Genome Sequence of Kiloniella spongiae MEBiC09566, isolated from a marine sponge.</title>
        <authorList>
            <person name="Shao Z."/>
            <person name="Wang L."/>
            <person name="Li X."/>
        </authorList>
    </citation>
    <scope>NUCLEOTIDE SEQUENCE [LARGE SCALE GENOMIC DNA]</scope>
    <source>
        <strain evidence="1 2">MEBiC09566</strain>
    </source>
</reference>
<name>A0A0H2M9I5_9PROT</name>
<feature type="non-terminal residue" evidence="1">
    <location>
        <position position="142"/>
    </location>
</feature>
<evidence type="ECO:0000313" key="1">
    <source>
        <dbReference type="EMBL" id="KLN58831.1"/>
    </source>
</evidence>
<dbReference type="Proteomes" id="UP000035444">
    <property type="component" value="Unassembled WGS sequence"/>
</dbReference>
<comment type="caution">
    <text evidence="1">The sequence shown here is derived from an EMBL/GenBank/DDBJ whole genome shotgun (WGS) entry which is preliminary data.</text>
</comment>